<dbReference type="EMBL" id="JAAAIM010000130">
    <property type="protein sequence ID" value="KAG0294134.1"/>
    <property type="molecule type" value="Genomic_DNA"/>
</dbReference>
<proteinExistence type="predicted"/>
<protein>
    <submittedName>
        <fullName evidence="1">Uncharacterized protein</fullName>
    </submittedName>
</protein>
<organism evidence="1 2">
    <name type="scientific">Linnemannia gamsii</name>
    <dbReference type="NCBI Taxonomy" id="64522"/>
    <lineage>
        <taxon>Eukaryota</taxon>
        <taxon>Fungi</taxon>
        <taxon>Fungi incertae sedis</taxon>
        <taxon>Mucoromycota</taxon>
        <taxon>Mortierellomycotina</taxon>
        <taxon>Mortierellomycetes</taxon>
        <taxon>Mortierellales</taxon>
        <taxon>Mortierellaceae</taxon>
        <taxon>Linnemannia</taxon>
    </lineage>
</organism>
<name>A0ABQ7K9P2_9FUNG</name>
<dbReference type="Proteomes" id="UP001194696">
    <property type="component" value="Unassembled WGS sequence"/>
</dbReference>
<comment type="caution">
    <text evidence="1">The sequence shown here is derived from an EMBL/GenBank/DDBJ whole genome shotgun (WGS) entry which is preliminary data.</text>
</comment>
<sequence>MGAGDLLPTDREYLDLLCPRIVPEESNKNENVAHASPDDDDDIKNDRQQQFLLAFLRFLYSGNYPREQGVGRSVNGLIQRLKGLGLFDRFTAVSFARQVGFTRDYDFSVHRTCAISIFPPDGGTQEDLKDQKVKDEDSLKGYDLEIHQEKTAVENFLEFNRMSGNTRRIAPMSSSKDGFVSFSEREIIGLFWKRPMIKAKILELVTPVFPGCLALDDVTTIWLRDQEPGFVIKSLLCDVALVGLTSRQRGKAGYRAAIKLMTIPEIKDHLSTIRQPDFDPGTYATKGYLLRGSIRTNGFSIQLTAFKLKELQAVRYRRFPEDRLPSRLTTTVGGLDYYLMEIRNITRTKEDVVELWPNCAPDQIKILSFIAIAVTIFAVASATTQAAPALHKRSGGGLVNVDNVRVPVNVEVKDVANHLADHAKILSRALVADTKVVMSMY</sequence>
<accession>A0ABQ7K9P2</accession>
<keyword evidence="2" id="KW-1185">Reference proteome</keyword>
<gene>
    <name evidence="1" type="ORF">BGZ96_001756</name>
</gene>
<evidence type="ECO:0000313" key="2">
    <source>
        <dbReference type="Proteomes" id="UP001194696"/>
    </source>
</evidence>
<reference evidence="1 2" key="1">
    <citation type="journal article" date="2020" name="Fungal Divers.">
        <title>Resolving the Mortierellaceae phylogeny through synthesis of multi-gene phylogenetics and phylogenomics.</title>
        <authorList>
            <person name="Vandepol N."/>
            <person name="Liber J."/>
            <person name="Desiro A."/>
            <person name="Na H."/>
            <person name="Kennedy M."/>
            <person name="Barry K."/>
            <person name="Grigoriev I.V."/>
            <person name="Miller A.N."/>
            <person name="O'Donnell K."/>
            <person name="Stajich J.E."/>
            <person name="Bonito G."/>
        </authorList>
    </citation>
    <scope>NUCLEOTIDE SEQUENCE [LARGE SCALE GENOMIC DNA]</scope>
    <source>
        <strain evidence="1 2">AD045</strain>
    </source>
</reference>
<evidence type="ECO:0000313" key="1">
    <source>
        <dbReference type="EMBL" id="KAG0294134.1"/>
    </source>
</evidence>